<dbReference type="PATRIC" id="fig|299146.4.peg.5041"/>
<reference evidence="3 4" key="1">
    <citation type="submission" date="2016-06" db="EMBL/GenBank/DDBJ databases">
        <authorList>
            <person name="Kjaerup R.B."/>
            <person name="Dalgaard T.S."/>
            <person name="Juul-Madsen H.R."/>
        </authorList>
    </citation>
    <scope>NUCLEOTIDE SEQUENCE [LARGE SCALE GENOMIC DNA]</scope>
    <source>
        <strain evidence="3 4">DSM 45248</strain>
    </source>
</reference>
<feature type="transmembrane region" description="Helical" evidence="2">
    <location>
        <begin position="20"/>
        <end position="42"/>
    </location>
</feature>
<dbReference type="AlphaFoldDB" id="A0A1A9ABX1"/>
<dbReference type="EMBL" id="LT594324">
    <property type="protein sequence ID" value="SBT53655.1"/>
    <property type="molecule type" value="Genomic_DNA"/>
</dbReference>
<feature type="transmembrane region" description="Helical" evidence="2">
    <location>
        <begin position="71"/>
        <end position="93"/>
    </location>
</feature>
<dbReference type="OrthoDB" id="3385532at2"/>
<keyword evidence="2" id="KW-0472">Membrane</keyword>
<feature type="compositionally biased region" description="Low complexity" evidence="1">
    <location>
        <begin position="307"/>
        <end position="355"/>
    </location>
</feature>
<keyword evidence="2" id="KW-0812">Transmembrane</keyword>
<accession>A0A1A9ABX1</accession>
<name>A0A1A9ABX1_9ACTN</name>
<keyword evidence="2" id="KW-1133">Transmembrane helix</keyword>
<protein>
    <submittedName>
        <fullName evidence="3">Uncharacterized protein</fullName>
    </submittedName>
</protein>
<gene>
    <name evidence="3" type="ORF">GA0070621_4881</name>
</gene>
<proteinExistence type="predicted"/>
<sequence length="378" mass="37363">MTSPAVAARPTRPAVVTVAFWLQIATVAVLLAVVGLVVFAAVRYNAQIDEALRRVPDADPVEVSDERSGNIFATTTLGVPALLLAAWLAATALPLRSGSNPARILVFVAAGAQLLLCLAQGCGGLLLIPLMLASGIDDSGYDPALDSGPGGADWEQSRFLDALYDQGDPEAIFAFGGIGVALVLALTLAVMVLLLLPDSGRYFRPASAALPPVPYGYWPGHPAAAYYPSGYPAAYPSGYPAAGYPPAAMPSPPGYPVCPDPGLHLAYPPAGPWAPAQQGGPWAPAPGAGLSAAIPDAGPWAVPPGAGPSAPAPNASPWAAPPGAGLSAPAPGAGPSAVPAGDDVGKPAGADAGVPGRDDAAPDAGGPSANPGGGTSIG</sequence>
<evidence type="ECO:0000256" key="1">
    <source>
        <dbReference type="SAM" id="MobiDB-lite"/>
    </source>
</evidence>
<keyword evidence="4" id="KW-1185">Reference proteome</keyword>
<evidence type="ECO:0000313" key="4">
    <source>
        <dbReference type="Proteomes" id="UP000198765"/>
    </source>
</evidence>
<feature type="transmembrane region" description="Helical" evidence="2">
    <location>
        <begin position="171"/>
        <end position="196"/>
    </location>
</feature>
<feature type="transmembrane region" description="Helical" evidence="2">
    <location>
        <begin position="105"/>
        <end position="132"/>
    </location>
</feature>
<evidence type="ECO:0000256" key="2">
    <source>
        <dbReference type="SAM" id="Phobius"/>
    </source>
</evidence>
<evidence type="ECO:0000313" key="3">
    <source>
        <dbReference type="EMBL" id="SBT53655.1"/>
    </source>
</evidence>
<feature type="region of interest" description="Disordered" evidence="1">
    <location>
        <begin position="276"/>
        <end position="378"/>
    </location>
</feature>
<feature type="compositionally biased region" description="Low complexity" evidence="1">
    <location>
        <begin position="276"/>
        <end position="300"/>
    </location>
</feature>
<dbReference type="RefSeq" id="WP_091200036.1">
    <property type="nucleotide sequence ID" value="NZ_LT594324.1"/>
</dbReference>
<dbReference type="Proteomes" id="UP000198765">
    <property type="component" value="Chromosome I"/>
</dbReference>
<organism evidence="3 4">
    <name type="scientific">Micromonospora narathiwatensis</name>
    <dbReference type="NCBI Taxonomy" id="299146"/>
    <lineage>
        <taxon>Bacteria</taxon>
        <taxon>Bacillati</taxon>
        <taxon>Actinomycetota</taxon>
        <taxon>Actinomycetes</taxon>
        <taxon>Micromonosporales</taxon>
        <taxon>Micromonosporaceae</taxon>
        <taxon>Micromonospora</taxon>
    </lineage>
</organism>